<keyword evidence="1" id="KW-0547">Nucleotide-binding</keyword>
<feature type="region of interest" description="Disordered" evidence="5">
    <location>
        <begin position="512"/>
        <end position="544"/>
    </location>
</feature>
<proteinExistence type="predicted"/>
<feature type="region of interest" description="Disordered" evidence="5">
    <location>
        <begin position="759"/>
        <end position="811"/>
    </location>
</feature>
<dbReference type="PANTHER" id="PTHR45639">
    <property type="entry name" value="HSC70CB, ISOFORM G-RELATED"/>
    <property type="match status" value="1"/>
</dbReference>
<keyword evidence="3" id="KW-0067">ATP-binding</keyword>
<keyword evidence="4" id="KW-0143">Chaperone</keyword>
<protein>
    <submittedName>
        <fullName evidence="6">Uncharacterized protein</fullName>
    </submittedName>
</protein>
<sequence length="811" mass="87510">MKVALVQPGAPLEIVTNEFSKRKTETAVAFVRGERQFGSDAYGMLSRKPEVSYARVTSLLGRSLGHPSVRRLVSHSPGLGRRVRVNETRGALGFDEWTVEELVAMILSYAKEMTRAYGGNVVRDCVIAVPGSWTQAEREAALAAARLADLRVLSLVDDTTAAAVHFGLDRLFETKRRVMFYDVGSESARACVVEYSTYVERSVSLSSSSGGNNKTVGQLEVVGKGWSLEAGSFALDLALSEVLASRFEAQVGYGIRELARPMAKIRASARKTKEILSANTEYHVSIPSLHDDVDFSTTVTRATLEEAGASVFEALAIPVDMALSAAGLECDDVDAVELVGGGARVPKVQHTLRAYLASQRTKPPLELGVHLNGDEAVALGAAFHGANVSTSFRVRKVGLVDYAPYAVGVRVWGADGFSKRATLFKAGAKLNGKPKTIAFQHDFDVDCELAYDDPPPLDVPRSIARYNITGIATFKADLISKNNISARPKVQLSFSLDASGITTLTKAEVAAVDDSEDATPPDTTTTTPTAGAASSSNATTKKTTLKRTLRVAQTMAGDRAYEMLVADAVEATARLAAVSRAEEARVTRAERLNDLEATIYATRNALAERDADISTVSTQDQRDEIAKACRDAEDWLAYDSDHATIDDVDRKRIHLEDLWRAILVRYEESTKRPNAVDAAKKALALARANATIHWPKSKPWLPPDDLDDLKANIDKAQTWLDDMVKAQAAKLPHETPAFLAADIVPKLKPVATVAAKLELKPKPVPKPPSNATANLNATNTKSDNDDDDAATKQPLGEKTTSTPNNAANDEL</sequence>
<accession>A0AAD7XF02</accession>
<dbReference type="InterPro" id="IPR013126">
    <property type="entry name" value="Hsp_70_fam"/>
</dbReference>
<dbReference type="Gene3D" id="3.30.420.40">
    <property type="match status" value="2"/>
</dbReference>
<dbReference type="SUPFAM" id="SSF53067">
    <property type="entry name" value="Actin-like ATPase domain"/>
    <property type="match status" value="2"/>
</dbReference>
<gene>
    <name evidence="6" type="ORF">CTAYLR_010699</name>
</gene>
<dbReference type="InterPro" id="IPR029048">
    <property type="entry name" value="HSP70_C_sf"/>
</dbReference>
<dbReference type="Gene3D" id="3.90.640.10">
    <property type="entry name" value="Actin, Chain A, domain 4"/>
    <property type="match status" value="1"/>
</dbReference>
<dbReference type="PRINTS" id="PR00301">
    <property type="entry name" value="HEATSHOCK70"/>
</dbReference>
<name>A0AAD7XF02_9STRA</name>
<feature type="compositionally biased region" description="Low complexity" evidence="5">
    <location>
        <begin position="770"/>
        <end position="780"/>
    </location>
</feature>
<evidence type="ECO:0000256" key="2">
    <source>
        <dbReference type="ARBA" id="ARBA00022824"/>
    </source>
</evidence>
<dbReference type="SUPFAM" id="SSF100934">
    <property type="entry name" value="Heat shock protein 70kD (HSP70), C-terminal subdomain"/>
    <property type="match status" value="1"/>
</dbReference>
<evidence type="ECO:0000256" key="5">
    <source>
        <dbReference type="SAM" id="MobiDB-lite"/>
    </source>
</evidence>
<dbReference type="GO" id="GO:0005524">
    <property type="term" value="F:ATP binding"/>
    <property type="evidence" value="ECO:0007669"/>
    <property type="project" value="UniProtKB-KW"/>
</dbReference>
<comment type="caution">
    <text evidence="6">The sequence shown here is derived from an EMBL/GenBank/DDBJ whole genome shotgun (WGS) entry which is preliminary data.</text>
</comment>
<evidence type="ECO:0000256" key="1">
    <source>
        <dbReference type="ARBA" id="ARBA00022741"/>
    </source>
</evidence>
<evidence type="ECO:0000256" key="3">
    <source>
        <dbReference type="ARBA" id="ARBA00022840"/>
    </source>
</evidence>
<dbReference type="InterPro" id="IPR043129">
    <property type="entry name" value="ATPase_NBD"/>
</dbReference>
<evidence type="ECO:0000313" key="7">
    <source>
        <dbReference type="Proteomes" id="UP001230188"/>
    </source>
</evidence>
<dbReference type="Pfam" id="PF00012">
    <property type="entry name" value="HSP70"/>
    <property type="match status" value="1"/>
</dbReference>
<dbReference type="Proteomes" id="UP001230188">
    <property type="component" value="Unassembled WGS sequence"/>
</dbReference>
<feature type="compositionally biased region" description="Low complexity" evidence="5">
    <location>
        <begin position="520"/>
        <end position="542"/>
    </location>
</feature>
<dbReference type="EMBL" id="JAQMWT010000636">
    <property type="protein sequence ID" value="KAJ8598827.1"/>
    <property type="molecule type" value="Genomic_DNA"/>
</dbReference>
<dbReference type="AlphaFoldDB" id="A0AAD7XF02"/>
<evidence type="ECO:0000256" key="4">
    <source>
        <dbReference type="ARBA" id="ARBA00023186"/>
    </source>
</evidence>
<evidence type="ECO:0000313" key="6">
    <source>
        <dbReference type="EMBL" id="KAJ8598827.1"/>
    </source>
</evidence>
<dbReference type="Gene3D" id="1.20.1270.10">
    <property type="match status" value="1"/>
</dbReference>
<dbReference type="PANTHER" id="PTHR45639:SF3">
    <property type="entry name" value="HYPOXIA UP-REGULATED PROTEIN 1"/>
    <property type="match status" value="1"/>
</dbReference>
<dbReference type="GO" id="GO:0034663">
    <property type="term" value="C:endoplasmic reticulum chaperone complex"/>
    <property type="evidence" value="ECO:0007669"/>
    <property type="project" value="TreeGrafter"/>
</dbReference>
<keyword evidence="7" id="KW-1185">Reference proteome</keyword>
<feature type="compositionally biased region" description="Polar residues" evidence="5">
    <location>
        <begin position="798"/>
        <end position="811"/>
    </location>
</feature>
<organism evidence="6 7">
    <name type="scientific">Chrysophaeum taylorii</name>
    <dbReference type="NCBI Taxonomy" id="2483200"/>
    <lineage>
        <taxon>Eukaryota</taxon>
        <taxon>Sar</taxon>
        <taxon>Stramenopiles</taxon>
        <taxon>Ochrophyta</taxon>
        <taxon>Pelagophyceae</taxon>
        <taxon>Pelagomonadales</taxon>
        <taxon>Pelagomonadaceae</taxon>
        <taxon>Chrysophaeum</taxon>
    </lineage>
</organism>
<dbReference type="CDD" id="cd10230">
    <property type="entry name" value="ASKHA_NBD_HSP70_HYOU1"/>
    <property type="match status" value="1"/>
</dbReference>
<dbReference type="GO" id="GO:0140662">
    <property type="term" value="F:ATP-dependent protein folding chaperone"/>
    <property type="evidence" value="ECO:0007669"/>
    <property type="project" value="InterPro"/>
</dbReference>
<dbReference type="Gene3D" id="3.30.30.30">
    <property type="match status" value="1"/>
</dbReference>
<reference evidence="6" key="1">
    <citation type="submission" date="2023-01" db="EMBL/GenBank/DDBJ databases">
        <title>Metagenome sequencing of chrysophaentin producing Chrysophaeum taylorii.</title>
        <authorList>
            <person name="Davison J."/>
            <person name="Bewley C."/>
        </authorList>
    </citation>
    <scope>NUCLEOTIDE SEQUENCE</scope>
    <source>
        <strain evidence="6">NIES-1699</strain>
    </source>
</reference>
<dbReference type="Gene3D" id="2.60.34.10">
    <property type="entry name" value="Substrate Binding Domain Of DNAk, Chain A, domain 1"/>
    <property type="match status" value="1"/>
</dbReference>
<dbReference type="GO" id="GO:0030968">
    <property type="term" value="P:endoplasmic reticulum unfolded protein response"/>
    <property type="evidence" value="ECO:0007669"/>
    <property type="project" value="TreeGrafter"/>
</dbReference>
<keyword evidence="2" id="KW-0256">Endoplasmic reticulum</keyword>
<dbReference type="InterPro" id="IPR029047">
    <property type="entry name" value="HSP70_peptide-bd_sf"/>
</dbReference>